<feature type="transmembrane region" description="Helical" evidence="1">
    <location>
        <begin position="9"/>
        <end position="28"/>
    </location>
</feature>
<gene>
    <name evidence="2" type="ORF">KCTCHS21_03410</name>
</gene>
<dbReference type="AlphaFoldDB" id="A0A3T1CYK3"/>
<evidence type="ECO:0000256" key="1">
    <source>
        <dbReference type="SAM" id="Phobius"/>
    </source>
</evidence>
<accession>A0A3T1CYK3</accession>
<feature type="transmembrane region" description="Helical" evidence="1">
    <location>
        <begin position="97"/>
        <end position="114"/>
    </location>
</feature>
<organism evidence="2 3">
    <name type="scientific">Cohnella abietis</name>
    <dbReference type="NCBI Taxonomy" id="2507935"/>
    <lineage>
        <taxon>Bacteria</taxon>
        <taxon>Bacillati</taxon>
        <taxon>Bacillota</taxon>
        <taxon>Bacilli</taxon>
        <taxon>Bacillales</taxon>
        <taxon>Paenibacillaceae</taxon>
        <taxon>Cohnella</taxon>
    </lineage>
</organism>
<keyword evidence="1" id="KW-0812">Transmembrane</keyword>
<dbReference type="OrthoDB" id="2191398at2"/>
<dbReference type="KEGG" id="cohn:KCTCHS21_03410"/>
<sequence length="148" mass="16698">MSYQEKKSIMSLIGSLLVFGLYSLYVFQKHPFGSVESTDIFSFWGAFILILIPVSIVAKIIITIVFNIIFRITTNEKEPSFSDELDKLIELKATKNSHYVFTLGFLLAMGSLVVDMPHSAMFIILILTGLMSEMVGVITQLYLYRKGV</sequence>
<keyword evidence="3" id="KW-1185">Reference proteome</keyword>
<reference evidence="2 3" key="1">
    <citation type="submission" date="2019-01" db="EMBL/GenBank/DDBJ databases">
        <title>Complete genome sequence of Cohnella hallensis HS21 isolated from Korean fir (Abies koreana) rhizospheric soil.</title>
        <authorList>
            <person name="Jiang L."/>
            <person name="Kang S.W."/>
            <person name="Kim S."/>
            <person name="Jung J."/>
            <person name="Kim C.Y."/>
            <person name="Kim D.H."/>
            <person name="Kim S.W."/>
            <person name="Lee J."/>
        </authorList>
    </citation>
    <scope>NUCLEOTIDE SEQUENCE [LARGE SCALE GENOMIC DNA]</scope>
    <source>
        <strain evidence="2 3">HS21</strain>
    </source>
</reference>
<proteinExistence type="predicted"/>
<dbReference type="Proteomes" id="UP000289856">
    <property type="component" value="Chromosome"/>
</dbReference>
<dbReference type="EMBL" id="AP019400">
    <property type="protein sequence ID" value="BBI30942.1"/>
    <property type="molecule type" value="Genomic_DNA"/>
</dbReference>
<protein>
    <submittedName>
        <fullName evidence="2">Uncharacterized protein</fullName>
    </submittedName>
</protein>
<dbReference type="RefSeq" id="WP_130604838.1">
    <property type="nucleotide sequence ID" value="NZ_AP019400.1"/>
</dbReference>
<keyword evidence="1" id="KW-0472">Membrane</keyword>
<keyword evidence="1" id="KW-1133">Transmembrane helix</keyword>
<evidence type="ECO:0000313" key="3">
    <source>
        <dbReference type="Proteomes" id="UP000289856"/>
    </source>
</evidence>
<feature type="transmembrane region" description="Helical" evidence="1">
    <location>
        <begin position="40"/>
        <end position="70"/>
    </location>
</feature>
<evidence type="ECO:0000313" key="2">
    <source>
        <dbReference type="EMBL" id="BBI30942.1"/>
    </source>
</evidence>
<feature type="transmembrane region" description="Helical" evidence="1">
    <location>
        <begin position="120"/>
        <end position="144"/>
    </location>
</feature>
<name>A0A3T1CYK3_9BACL</name>